<organism evidence="2 3">
    <name type="scientific">Hyaloscypha bicolor E</name>
    <dbReference type="NCBI Taxonomy" id="1095630"/>
    <lineage>
        <taxon>Eukaryota</taxon>
        <taxon>Fungi</taxon>
        <taxon>Dikarya</taxon>
        <taxon>Ascomycota</taxon>
        <taxon>Pezizomycotina</taxon>
        <taxon>Leotiomycetes</taxon>
        <taxon>Helotiales</taxon>
        <taxon>Hyaloscyphaceae</taxon>
        <taxon>Hyaloscypha</taxon>
        <taxon>Hyaloscypha bicolor</taxon>
    </lineage>
</organism>
<keyword evidence="2" id="KW-0378">Hydrolase</keyword>
<protein>
    <submittedName>
        <fullName evidence="2">Carbon-nitrogen hydrolase</fullName>
    </submittedName>
</protein>
<dbReference type="GO" id="GO:0070773">
    <property type="term" value="F:protein-N-terminal glutamine amidohydrolase activity"/>
    <property type="evidence" value="ECO:0007669"/>
    <property type="project" value="InterPro"/>
</dbReference>
<dbReference type="InterPro" id="IPR003010">
    <property type="entry name" value="C-N_Hydrolase"/>
</dbReference>
<dbReference type="GeneID" id="36596002"/>
<dbReference type="STRING" id="1095630.A0A2J6SX33"/>
<sequence length="288" mass="31402">MRIVCVQFAPQDGEVKKNTERVDEILRKLAPKDIDLLVLPELAFSVGLTSGPLHAIKGCLETTERSITRAWASLQALKYRCVVSVGYPEAFTPPNNPAVPEYYNSVITVNANGGTIANYRRSILYDKYLDLEGADSFLYKKTSGLGNVAMGIFTPSMKDGYTFADHVLDTQADLVILPMAWPATPDRKDIDMDAVTSWLAALKPIIETQMSREIICVFANRIGSNNKPQYAGTSAVLGITGGQARIKVYGIMTCSGEGLLIVDTTNKPEKWLQLETSNSTQGGSDSPT</sequence>
<dbReference type="PROSITE" id="PS50263">
    <property type="entry name" value="CN_HYDROLASE"/>
    <property type="match status" value="1"/>
</dbReference>
<proteinExistence type="predicted"/>
<name>A0A2J6SX33_9HELO</name>
<evidence type="ECO:0000259" key="1">
    <source>
        <dbReference type="PROSITE" id="PS50263"/>
    </source>
</evidence>
<keyword evidence="3" id="KW-1185">Reference proteome</keyword>
<reference evidence="2 3" key="1">
    <citation type="submission" date="2016-04" db="EMBL/GenBank/DDBJ databases">
        <title>A degradative enzymes factory behind the ericoid mycorrhizal symbiosis.</title>
        <authorList>
            <consortium name="DOE Joint Genome Institute"/>
            <person name="Martino E."/>
            <person name="Morin E."/>
            <person name="Grelet G."/>
            <person name="Kuo A."/>
            <person name="Kohler A."/>
            <person name="Daghino S."/>
            <person name="Barry K."/>
            <person name="Choi C."/>
            <person name="Cichocki N."/>
            <person name="Clum A."/>
            <person name="Copeland A."/>
            <person name="Hainaut M."/>
            <person name="Haridas S."/>
            <person name="Labutti K."/>
            <person name="Lindquist E."/>
            <person name="Lipzen A."/>
            <person name="Khouja H.-R."/>
            <person name="Murat C."/>
            <person name="Ohm R."/>
            <person name="Olson A."/>
            <person name="Spatafora J."/>
            <person name="Veneault-Fourrey C."/>
            <person name="Henrissat B."/>
            <person name="Grigoriev I."/>
            <person name="Martin F."/>
            <person name="Perotto S."/>
        </authorList>
    </citation>
    <scope>NUCLEOTIDE SEQUENCE [LARGE SCALE GENOMIC DNA]</scope>
    <source>
        <strain evidence="2 3">E</strain>
    </source>
</reference>
<dbReference type="SUPFAM" id="SSF56317">
    <property type="entry name" value="Carbon-nitrogen hydrolase"/>
    <property type="match status" value="1"/>
</dbReference>
<dbReference type="Gene3D" id="3.60.110.10">
    <property type="entry name" value="Carbon-nitrogen hydrolase"/>
    <property type="match status" value="1"/>
</dbReference>
<evidence type="ECO:0000313" key="2">
    <source>
        <dbReference type="EMBL" id="PMD55339.1"/>
    </source>
</evidence>
<dbReference type="InterPro" id="IPR036526">
    <property type="entry name" value="C-N_Hydrolase_sf"/>
</dbReference>
<dbReference type="InParanoid" id="A0A2J6SX33"/>
<dbReference type="GO" id="GO:0030163">
    <property type="term" value="P:protein catabolic process"/>
    <property type="evidence" value="ECO:0007669"/>
    <property type="project" value="TreeGrafter"/>
</dbReference>
<dbReference type="EMBL" id="KZ613856">
    <property type="protein sequence ID" value="PMD55339.1"/>
    <property type="molecule type" value="Genomic_DNA"/>
</dbReference>
<dbReference type="PANTHER" id="PTHR11750">
    <property type="entry name" value="PROTEIN N-TERMINAL AMIDASE"/>
    <property type="match status" value="1"/>
</dbReference>
<dbReference type="InterPro" id="IPR039703">
    <property type="entry name" value="Nta1"/>
</dbReference>
<dbReference type="AlphaFoldDB" id="A0A2J6SX33"/>
<evidence type="ECO:0000313" key="3">
    <source>
        <dbReference type="Proteomes" id="UP000235371"/>
    </source>
</evidence>
<gene>
    <name evidence="2" type="ORF">K444DRAFT_697330</name>
</gene>
<dbReference type="RefSeq" id="XP_024732243.1">
    <property type="nucleotide sequence ID" value="XM_024887926.1"/>
</dbReference>
<dbReference type="Proteomes" id="UP000235371">
    <property type="component" value="Unassembled WGS sequence"/>
</dbReference>
<feature type="non-terminal residue" evidence="2">
    <location>
        <position position="288"/>
    </location>
</feature>
<feature type="domain" description="CN hydrolase" evidence="1">
    <location>
        <begin position="1"/>
        <end position="266"/>
    </location>
</feature>
<accession>A0A2J6SX33</accession>
<dbReference type="Pfam" id="PF00795">
    <property type="entry name" value="CN_hydrolase"/>
    <property type="match status" value="1"/>
</dbReference>
<dbReference type="OrthoDB" id="201515at2759"/>
<dbReference type="PANTHER" id="PTHR11750:SF26">
    <property type="entry name" value="PROTEIN N-TERMINAL AMIDASE"/>
    <property type="match status" value="1"/>
</dbReference>
<dbReference type="GO" id="GO:0008418">
    <property type="term" value="F:protein-N-terminal asparagine amidohydrolase activity"/>
    <property type="evidence" value="ECO:0007669"/>
    <property type="project" value="InterPro"/>
</dbReference>